<dbReference type="Pfam" id="PF01547">
    <property type="entry name" value="SBP_bac_1"/>
    <property type="match status" value="1"/>
</dbReference>
<dbReference type="PANTHER" id="PTHR43649:SF12">
    <property type="entry name" value="DIACETYLCHITOBIOSE BINDING PROTEIN DASA"/>
    <property type="match status" value="1"/>
</dbReference>
<dbReference type="Proteomes" id="UP000670947">
    <property type="component" value="Unassembled WGS sequence"/>
</dbReference>
<reference evidence="2 3" key="1">
    <citation type="submission" date="2021-03" db="EMBL/GenBank/DDBJ databases">
        <title>Paenibacillus artemisicola MWE-103 whole genome sequence.</title>
        <authorList>
            <person name="Ham Y.J."/>
        </authorList>
    </citation>
    <scope>NUCLEOTIDE SEQUENCE [LARGE SCALE GENOMIC DNA]</scope>
    <source>
        <strain evidence="2 3">MWE-103</strain>
    </source>
</reference>
<evidence type="ECO:0000256" key="1">
    <source>
        <dbReference type="SAM" id="SignalP"/>
    </source>
</evidence>
<dbReference type="InterPro" id="IPR006059">
    <property type="entry name" value="SBP"/>
</dbReference>
<evidence type="ECO:0000313" key="3">
    <source>
        <dbReference type="Proteomes" id="UP000670947"/>
    </source>
</evidence>
<sequence length="488" mass="52721">MKNEGRTGRRRRAAAAAITLTLGVSLLAACADGGGESAEHRVLRVGVIASGDADEAGQREAWTDAFELTHPDIEVELVPAVDLDDQRGRELAGDRSRPDRFESLKRLLAGPDPVDAVVLDDATYYRQLTREGLLTPLDPMIKEDGFDLDDYVPNVVEALRDPDDRNLYALASSFNAGGLFVNKSLFAAAGAALPTEASAWPDVMALAKRIASGSGDGRIFGLSFDRWNADPFADARLYAMLLQLKLFDKQAWTMTVDTPQWNRVWTDVAGLYAGRVVPSQEDLASASATGADLFMAGRVAMAVGGYEYLSDLLAAKAYAKDPKLRALDWEVVPLPAFPENPDIGGGLTLNGLTAIGEKARNPQDAWAFVRYNNSLEVSKLGARSTYRMPARKSLIKPRDGASYDPGVFYARRPVALQADWSELYWATPNLAPAYELGGPLLQDAIDGKRTVAAALAEWQASGTALMKQIKANPDAYANDNYFGGGWGG</sequence>
<dbReference type="PROSITE" id="PS51257">
    <property type="entry name" value="PROKAR_LIPOPROTEIN"/>
    <property type="match status" value="1"/>
</dbReference>
<dbReference type="SUPFAM" id="SSF53850">
    <property type="entry name" value="Periplasmic binding protein-like II"/>
    <property type="match status" value="1"/>
</dbReference>
<dbReference type="EMBL" id="JAGGDJ010000002">
    <property type="protein sequence ID" value="MBO7743511.1"/>
    <property type="molecule type" value="Genomic_DNA"/>
</dbReference>
<organism evidence="2 3">
    <name type="scientific">Paenibacillus artemisiicola</name>
    <dbReference type="NCBI Taxonomy" id="1172618"/>
    <lineage>
        <taxon>Bacteria</taxon>
        <taxon>Bacillati</taxon>
        <taxon>Bacillota</taxon>
        <taxon>Bacilli</taxon>
        <taxon>Bacillales</taxon>
        <taxon>Paenibacillaceae</taxon>
        <taxon>Paenibacillus</taxon>
    </lineage>
</organism>
<feature type="chain" id="PRO_5045402693" evidence="1">
    <location>
        <begin position="32"/>
        <end position="488"/>
    </location>
</feature>
<name>A0ABS3W5B6_9BACL</name>
<dbReference type="RefSeq" id="WP_208846533.1">
    <property type="nucleotide sequence ID" value="NZ_JAGGDJ010000002.1"/>
</dbReference>
<proteinExistence type="predicted"/>
<gene>
    <name evidence="2" type="ORF">I8J29_04850</name>
</gene>
<dbReference type="PANTHER" id="PTHR43649">
    <property type="entry name" value="ARABINOSE-BINDING PROTEIN-RELATED"/>
    <property type="match status" value="1"/>
</dbReference>
<dbReference type="InterPro" id="IPR050490">
    <property type="entry name" value="Bact_solute-bd_prot1"/>
</dbReference>
<comment type="caution">
    <text evidence="2">The sequence shown here is derived from an EMBL/GenBank/DDBJ whole genome shotgun (WGS) entry which is preliminary data.</text>
</comment>
<dbReference type="Gene3D" id="3.40.190.10">
    <property type="entry name" value="Periplasmic binding protein-like II"/>
    <property type="match status" value="1"/>
</dbReference>
<accession>A0ABS3W5B6</accession>
<evidence type="ECO:0000313" key="2">
    <source>
        <dbReference type="EMBL" id="MBO7743511.1"/>
    </source>
</evidence>
<feature type="signal peptide" evidence="1">
    <location>
        <begin position="1"/>
        <end position="31"/>
    </location>
</feature>
<protein>
    <submittedName>
        <fullName evidence="2">Extracellular solute-binding protein</fullName>
    </submittedName>
</protein>
<keyword evidence="3" id="KW-1185">Reference proteome</keyword>
<keyword evidence="1" id="KW-0732">Signal</keyword>